<proteinExistence type="predicted"/>
<evidence type="ECO:0000256" key="8">
    <source>
        <dbReference type="ARBA" id="ARBA00023242"/>
    </source>
</evidence>
<evidence type="ECO:0000256" key="2">
    <source>
        <dbReference type="ARBA" id="ARBA00022723"/>
    </source>
</evidence>
<reference evidence="11" key="1">
    <citation type="submission" date="2017-01" db="EMBL/GenBank/DDBJ databases">
        <title>Comparative genomics of anhydrobiosis in the tardigrade Hypsibius dujardini.</title>
        <authorList>
            <person name="Yoshida Y."/>
            <person name="Koutsovoulos G."/>
            <person name="Laetsch D."/>
            <person name="Stevens L."/>
            <person name="Kumar S."/>
            <person name="Horikawa D."/>
            <person name="Ishino K."/>
            <person name="Komine S."/>
            <person name="Tomita M."/>
            <person name="Blaxter M."/>
            <person name="Arakawa K."/>
        </authorList>
    </citation>
    <scope>NUCLEOTIDE SEQUENCE [LARGE SCALE GENOMIC DNA]</scope>
    <source>
        <strain evidence="11">Z151</strain>
    </source>
</reference>
<organism evidence="10 11">
    <name type="scientific">Hypsibius exemplaris</name>
    <name type="common">Freshwater tardigrade</name>
    <dbReference type="NCBI Taxonomy" id="2072580"/>
    <lineage>
        <taxon>Eukaryota</taxon>
        <taxon>Metazoa</taxon>
        <taxon>Ecdysozoa</taxon>
        <taxon>Tardigrada</taxon>
        <taxon>Eutardigrada</taxon>
        <taxon>Parachela</taxon>
        <taxon>Hypsibioidea</taxon>
        <taxon>Hypsibiidae</taxon>
        <taxon>Hypsibius</taxon>
    </lineage>
</organism>
<dbReference type="PANTHER" id="PTHR13006:SF9">
    <property type="entry name" value="GLUCOSE TRANSPORTER 4 ENHANCER FACTOR, ISOFORM G"/>
    <property type="match status" value="1"/>
</dbReference>
<dbReference type="SMART" id="SM01366">
    <property type="entry name" value="c-clamp"/>
    <property type="match status" value="1"/>
</dbReference>
<dbReference type="Proteomes" id="UP000192578">
    <property type="component" value="Unassembled WGS sequence"/>
</dbReference>
<comment type="caution">
    <text evidence="10">The sequence shown here is derived from an EMBL/GenBank/DDBJ whole genome shotgun (WGS) entry which is preliminary data.</text>
</comment>
<keyword evidence="7" id="KW-0804">Transcription</keyword>
<evidence type="ECO:0000256" key="4">
    <source>
        <dbReference type="ARBA" id="ARBA00022833"/>
    </source>
</evidence>
<evidence type="ECO:0000256" key="7">
    <source>
        <dbReference type="ARBA" id="ARBA00023163"/>
    </source>
</evidence>
<evidence type="ECO:0000313" key="11">
    <source>
        <dbReference type="Proteomes" id="UP000192578"/>
    </source>
</evidence>
<dbReference type="EMBL" id="MTYJ01000180">
    <property type="protein sequence ID" value="OWA50023.1"/>
    <property type="molecule type" value="Genomic_DNA"/>
</dbReference>
<feature type="region of interest" description="Disordered" evidence="9">
    <location>
        <begin position="69"/>
        <end position="94"/>
    </location>
</feature>
<evidence type="ECO:0000256" key="6">
    <source>
        <dbReference type="ARBA" id="ARBA00023125"/>
    </source>
</evidence>
<dbReference type="AlphaFoldDB" id="A0A9X6NAT9"/>
<dbReference type="GO" id="GO:0003700">
    <property type="term" value="F:DNA-binding transcription factor activity"/>
    <property type="evidence" value="ECO:0007669"/>
    <property type="project" value="TreeGrafter"/>
</dbReference>
<dbReference type="GO" id="GO:0000978">
    <property type="term" value="F:RNA polymerase II cis-regulatory region sequence-specific DNA binding"/>
    <property type="evidence" value="ECO:0007669"/>
    <property type="project" value="TreeGrafter"/>
</dbReference>
<keyword evidence="6" id="KW-0238">DNA-binding</keyword>
<evidence type="ECO:0000256" key="1">
    <source>
        <dbReference type="ARBA" id="ARBA00004123"/>
    </source>
</evidence>
<accession>A0A9X6NAT9</accession>
<keyword evidence="8" id="KW-0539">Nucleus</keyword>
<keyword evidence="3" id="KW-0863">Zinc-finger</keyword>
<evidence type="ECO:0000256" key="3">
    <source>
        <dbReference type="ARBA" id="ARBA00022771"/>
    </source>
</evidence>
<dbReference type="GO" id="GO:0008270">
    <property type="term" value="F:zinc ion binding"/>
    <property type="evidence" value="ECO:0007669"/>
    <property type="project" value="UniProtKB-KW"/>
</dbReference>
<dbReference type="OrthoDB" id="5950721at2759"/>
<keyword evidence="2" id="KW-0479">Metal-binding</keyword>
<gene>
    <name evidence="10" type="ORF">BV898_14554</name>
</gene>
<protein>
    <submittedName>
        <fullName evidence="10">Uncharacterized protein</fullName>
    </submittedName>
</protein>
<dbReference type="GO" id="GO:0006357">
    <property type="term" value="P:regulation of transcription by RNA polymerase II"/>
    <property type="evidence" value="ECO:0007669"/>
    <property type="project" value="TreeGrafter"/>
</dbReference>
<keyword evidence="4" id="KW-0862">Zinc</keyword>
<comment type="subcellular location">
    <subcellularLocation>
        <location evidence="1">Nucleus</location>
    </subcellularLocation>
</comment>
<keyword evidence="5" id="KW-0805">Transcription regulation</keyword>
<evidence type="ECO:0000256" key="9">
    <source>
        <dbReference type="SAM" id="MobiDB-lite"/>
    </source>
</evidence>
<evidence type="ECO:0000256" key="5">
    <source>
        <dbReference type="ARBA" id="ARBA00023015"/>
    </source>
</evidence>
<dbReference type="PANTHER" id="PTHR13006">
    <property type="entry name" value="PAPILLOMAVIRUS REGULATORY FACTOR PRF-1"/>
    <property type="match status" value="1"/>
</dbReference>
<keyword evidence="11" id="KW-1185">Reference proteome</keyword>
<sequence>MKIEKPSAPYQPAVNPYAKNGGGYGLLAKLQRKRDTNKGRRCRKVYGVEQRDKWCNMCKWKKACDRFADGANDSEIPDSPSPQSAKRANKYRPTVLPKKAAHLPDALELELPPPCDPTQALEALRVSV</sequence>
<evidence type="ECO:0000313" key="10">
    <source>
        <dbReference type="EMBL" id="OWA50023.1"/>
    </source>
</evidence>
<dbReference type="InterPro" id="IPR052253">
    <property type="entry name" value="CR1/CR2-DNA-binding_regulator"/>
</dbReference>
<dbReference type="GO" id="GO:0005634">
    <property type="term" value="C:nucleus"/>
    <property type="evidence" value="ECO:0007669"/>
    <property type="project" value="UniProtKB-SubCell"/>
</dbReference>
<name>A0A9X6NAT9_HYPEX</name>